<keyword evidence="11 20" id="KW-0378">Hydrolase</keyword>
<organism evidence="20 21">
    <name type="scientific">Stenotrophomonas cyclobalanopsidis</name>
    <dbReference type="NCBI Taxonomy" id="2771362"/>
    <lineage>
        <taxon>Bacteria</taxon>
        <taxon>Pseudomonadati</taxon>
        <taxon>Pseudomonadota</taxon>
        <taxon>Gammaproteobacteria</taxon>
        <taxon>Lysobacterales</taxon>
        <taxon>Lysobacteraceae</taxon>
        <taxon>Stenotrophomonas</taxon>
    </lineage>
</organism>
<dbReference type="Proteomes" id="UP000326367">
    <property type="component" value="Unassembled WGS sequence"/>
</dbReference>
<comment type="pathway">
    <text evidence="4">Lipid metabolism.</text>
</comment>
<evidence type="ECO:0000256" key="5">
    <source>
        <dbReference type="ARBA" id="ARBA00006435"/>
    </source>
</evidence>
<dbReference type="PROSITE" id="PS51257">
    <property type="entry name" value="PROKAR_LIPOPROTEIN"/>
    <property type="match status" value="1"/>
</dbReference>
<evidence type="ECO:0000256" key="14">
    <source>
        <dbReference type="ARBA" id="ARBA00023136"/>
    </source>
</evidence>
<gene>
    <name evidence="20" type="ORF">FJU31_07065</name>
</gene>
<comment type="pathway">
    <text evidence="3">Phospholipid metabolism; CDP-diacylglycerol degradation; phosphatidate from CDP-diacylglycerol: step 1/1.</text>
</comment>
<comment type="caution">
    <text evidence="20">The sequence shown here is derived from an EMBL/GenBank/DDBJ whole genome shotgun (WGS) entry which is preliminary data.</text>
</comment>
<comment type="catalytic activity">
    <reaction evidence="1">
        <text>a CDP-1,2-diacyl-sn-glycerol + H2O = a 1,2-diacyl-sn-glycero-3-phosphate + CMP + 2 H(+)</text>
        <dbReference type="Rhea" id="RHEA:15221"/>
        <dbReference type="ChEBI" id="CHEBI:15377"/>
        <dbReference type="ChEBI" id="CHEBI:15378"/>
        <dbReference type="ChEBI" id="CHEBI:58332"/>
        <dbReference type="ChEBI" id="CHEBI:58608"/>
        <dbReference type="ChEBI" id="CHEBI:60377"/>
        <dbReference type="EC" id="3.6.1.26"/>
    </reaction>
</comment>
<keyword evidence="8" id="KW-1003">Cell membrane</keyword>
<evidence type="ECO:0000256" key="19">
    <source>
        <dbReference type="SAM" id="SignalP"/>
    </source>
</evidence>
<reference evidence="20 21" key="1">
    <citation type="journal article" date="2020" name="Antonie Van Leeuwenhoek">
        <title>Stenotrophomonas cyclobalanopsidis sp. nov., isolated from the leaf spot disease of Cyclobalanopsis patelliformis.</title>
        <authorList>
            <person name="Bian D.R."/>
            <person name="Xue H."/>
            <person name="Piao C.G."/>
            <person name="Li Y."/>
        </authorList>
    </citation>
    <scope>NUCLEOTIDE SEQUENCE [LARGE SCALE GENOMIC DNA]</scope>
    <source>
        <strain evidence="20 21">TPQG1-4</strain>
    </source>
</reference>
<keyword evidence="21" id="KW-1185">Reference proteome</keyword>
<dbReference type="Gene3D" id="3.30.428.30">
    <property type="entry name" value="HIT family - CDH-like"/>
    <property type="match status" value="1"/>
</dbReference>
<dbReference type="InterPro" id="IPR003763">
    <property type="entry name" value="CDP-diacylglyc_Pase"/>
</dbReference>
<evidence type="ECO:0000313" key="20">
    <source>
        <dbReference type="EMBL" id="KAA9000887.1"/>
    </source>
</evidence>
<evidence type="ECO:0000256" key="16">
    <source>
        <dbReference type="ARBA" id="ARBA00023264"/>
    </source>
</evidence>
<evidence type="ECO:0000256" key="4">
    <source>
        <dbReference type="ARBA" id="ARBA00005189"/>
    </source>
</evidence>
<evidence type="ECO:0000256" key="9">
    <source>
        <dbReference type="ARBA" id="ARBA00022516"/>
    </source>
</evidence>
<dbReference type="RefSeq" id="WP_150454112.1">
    <property type="nucleotide sequence ID" value="NZ_CP160633.1"/>
</dbReference>
<feature type="chain" id="PRO_5045395698" description="CDP-diacylglycerol pyrophosphatase" evidence="19">
    <location>
        <begin position="21"/>
        <end position="258"/>
    </location>
</feature>
<evidence type="ECO:0000256" key="6">
    <source>
        <dbReference type="ARBA" id="ARBA00012375"/>
    </source>
</evidence>
<dbReference type="EC" id="3.6.1.26" evidence="6"/>
<dbReference type="PIRSF" id="PIRSF001273">
    <property type="entry name" value="CDH"/>
    <property type="match status" value="1"/>
</dbReference>
<keyword evidence="10" id="KW-0812">Transmembrane</keyword>
<name>A0ABQ6T2L1_9GAMM</name>
<keyword evidence="14" id="KW-0472">Membrane</keyword>
<comment type="similarity">
    <text evidence="5">Belongs to the Cdh family.</text>
</comment>
<evidence type="ECO:0000256" key="10">
    <source>
        <dbReference type="ARBA" id="ARBA00022692"/>
    </source>
</evidence>
<evidence type="ECO:0000256" key="1">
    <source>
        <dbReference type="ARBA" id="ARBA00001007"/>
    </source>
</evidence>
<dbReference type="SUPFAM" id="SSF54197">
    <property type="entry name" value="HIT-like"/>
    <property type="match status" value="1"/>
</dbReference>
<keyword evidence="15" id="KW-0594">Phospholipid biosynthesis</keyword>
<evidence type="ECO:0000256" key="12">
    <source>
        <dbReference type="ARBA" id="ARBA00022989"/>
    </source>
</evidence>
<evidence type="ECO:0000256" key="3">
    <source>
        <dbReference type="ARBA" id="ARBA00004927"/>
    </source>
</evidence>
<dbReference type="GO" id="GO:0008715">
    <property type="term" value="F:CDP-diacylglycerol diphosphatase activity"/>
    <property type="evidence" value="ECO:0007669"/>
    <property type="project" value="UniProtKB-EC"/>
</dbReference>
<dbReference type="EMBL" id="VYKI01000006">
    <property type="protein sequence ID" value="KAA9000887.1"/>
    <property type="molecule type" value="Genomic_DNA"/>
</dbReference>
<evidence type="ECO:0000256" key="17">
    <source>
        <dbReference type="ARBA" id="ARBA00032888"/>
    </source>
</evidence>
<keyword evidence="16" id="KW-1208">Phospholipid metabolism</keyword>
<dbReference type="NCBIfam" id="NF003986">
    <property type="entry name" value="PRK05471.1-5"/>
    <property type="match status" value="1"/>
</dbReference>
<evidence type="ECO:0000256" key="13">
    <source>
        <dbReference type="ARBA" id="ARBA00023098"/>
    </source>
</evidence>
<sequence length="258" mass="27456">MSLRPLLLLSLTTLAACASAPPPPAHSDALWRLIERDCEGGDGPRGACLQVQPGADRRDVLVKDLHGDYQFLLMPLDKVSGIESPGLYRKGVPNYFAAAWQARSHTQQALGQPLPRDVASLALNSPHGRSQHQLHIHVDCLRADVVQALDAQRAVLGPQWAPLPVPLRGHPYQARVLPGAELTANPLNLLAFDLSGPADVGNWSLLVAGHRDAHGAPGFVLLATRLDTATGNDASAEELQDHACGVLTGAGSALERVR</sequence>
<dbReference type="InterPro" id="IPR036265">
    <property type="entry name" value="HIT-like_sf"/>
</dbReference>
<keyword evidence="13" id="KW-0443">Lipid metabolism</keyword>
<evidence type="ECO:0000256" key="2">
    <source>
        <dbReference type="ARBA" id="ARBA00004162"/>
    </source>
</evidence>
<evidence type="ECO:0000313" key="21">
    <source>
        <dbReference type="Proteomes" id="UP000326367"/>
    </source>
</evidence>
<keyword evidence="19" id="KW-0732">Signal</keyword>
<keyword evidence="9" id="KW-0444">Lipid biosynthesis</keyword>
<dbReference type="Pfam" id="PF02611">
    <property type="entry name" value="CDH"/>
    <property type="match status" value="1"/>
</dbReference>
<feature type="signal peptide" evidence="19">
    <location>
        <begin position="1"/>
        <end position="20"/>
    </location>
</feature>
<proteinExistence type="inferred from homology"/>
<comment type="subcellular location">
    <subcellularLocation>
        <location evidence="2">Cell membrane</location>
        <topology evidence="2">Single-pass membrane protein</topology>
    </subcellularLocation>
</comment>
<evidence type="ECO:0000256" key="11">
    <source>
        <dbReference type="ARBA" id="ARBA00022801"/>
    </source>
</evidence>
<evidence type="ECO:0000256" key="7">
    <source>
        <dbReference type="ARBA" id="ARBA00019608"/>
    </source>
</evidence>
<keyword evidence="12" id="KW-1133">Transmembrane helix</keyword>
<protein>
    <recommendedName>
        <fullName evidence="7">CDP-diacylglycerol pyrophosphatase</fullName>
        <ecNumber evidence="6">3.6.1.26</ecNumber>
    </recommendedName>
    <alternativeName>
        <fullName evidence="17">CDP-diacylglycerol phosphatidylhydrolase</fullName>
    </alternativeName>
    <alternativeName>
        <fullName evidence="18">CDP-diglyceride hydrolase</fullName>
    </alternativeName>
</protein>
<evidence type="ECO:0000256" key="15">
    <source>
        <dbReference type="ARBA" id="ARBA00023209"/>
    </source>
</evidence>
<accession>A0ABQ6T2L1</accession>
<evidence type="ECO:0000256" key="18">
    <source>
        <dbReference type="ARBA" id="ARBA00032892"/>
    </source>
</evidence>
<evidence type="ECO:0000256" key="8">
    <source>
        <dbReference type="ARBA" id="ARBA00022475"/>
    </source>
</evidence>